<dbReference type="InterPro" id="IPR029052">
    <property type="entry name" value="Metallo-depent_PP-like"/>
</dbReference>
<feature type="domain" description="Calcineurin-like phosphoesterase" evidence="8">
    <location>
        <begin position="1"/>
        <end position="229"/>
    </location>
</feature>
<gene>
    <name evidence="7" type="primary">sbcD</name>
    <name evidence="10" type="ORF">EDD31_2145</name>
</gene>
<evidence type="ECO:0000313" key="10">
    <source>
        <dbReference type="EMBL" id="ROR73757.1"/>
    </source>
</evidence>
<dbReference type="InterPro" id="IPR050535">
    <property type="entry name" value="DNA_Repair-Maintenance_Comp"/>
</dbReference>
<proteinExistence type="inferred from homology"/>
<dbReference type="Proteomes" id="UP000280668">
    <property type="component" value="Unassembled WGS sequence"/>
</dbReference>
<dbReference type="GO" id="GO:0004519">
    <property type="term" value="F:endonuclease activity"/>
    <property type="evidence" value="ECO:0007669"/>
    <property type="project" value="UniProtKB-KW"/>
</dbReference>
<keyword evidence="7" id="KW-0255">Endonuclease</keyword>
<dbReference type="InterPro" id="IPR041796">
    <property type="entry name" value="Mre11_N"/>
</dbReference>
<dbReference type="InterPro" id="IPR004843">
    <property type="entry name" value="Calcineurin-like_PHP"/>
</dbReference>
<organism evidence="10 11">
    <name type="scientific">Bogoriella caseilytica</name>
    <dbReference type="NCBI Taxonomy" id="56055"/>
    <lineage>
        <taxon>Bacteria</taxon>
        <taxon>Bacillati</taxon>
        <taxon>Actinomycetota</taxon>
        <taxon>Actinomycetes</taxon>
        <taxon>Micrococcales</taxon>
        <taxon>Bogoriellaceae</taxon>
        <taxon>Bogoriella</taxon>
    </lineage>
</organism>
<keyword evidence="7" id="KW-0235">DNA replication</keyword>
<dbReference type="GO" id="GO:0006260">
    <property type="term" value="P:DNA replication"/>
    <property type="evidence" value="ECO:0007669"/>
    <property type="project" value="UniProtKB-KW"/>
</dbReference>
<dbReference type="GO" id="GO:0008408">
    <property type="term" value="F:3'-5' exonuclease activity"/>
    <property type="evidence" value="ECO:0007669"/>
    <property type="project" value="InterPro"/>
</dbReference>
<evidence type="ECO:0000256" key="5">
    <source>
        <dbReference type="ARBA" id="ARBA00022801"/>
    </source>
</evidence>
<dbReference type="SUPFAM" id="SSF56300">
    <property type="entry name" value="Metallo-dependent phosphatases"/>
    <property type="match status" value="1"/>
</dbReference>
<keyword evidence="11" id="KW-1185">Reference proteome</keyword>
<dbReference type="Pfam" id="PF12320">
    <property type="entry name" value="SbcD_C"/>
    <property type="match status" value="1"/>
</dbReference>
<dbReference type="CDD" id="cd00840">
    <property type="entry name" value="MPP_Mre11_N"/>
    <property type="match status" value="1"/>
</dbReference>
<keyword evidence="6 7" id="KW-0269">Exonuclease</keyword>
<dbReference type="PANTHER" id="PTHR30337">
    <property type="entry name" value="COMPONENT OF ATP-DEPENDENT DSDNA EXONUCLEASE"/>
    <property type="match status" value="1"/>
</dbReference>
<keyword evidence="4 7" id="KW-0540">Nuclease</keyword>
<dbReference type="PANTHER" id="PTHR30337:SF0">
    <property type="entry name" value="NUCLEASE SBCCD SUBUNIT D"/>
    <property type="match status" value="1"/>
</dbReference>
<comment type="similarity">
    <text evidence="1 7">Belongs to the SbcD family.</text>
</comment>
<dbReference type="Gene3D" id="3.60.21.10">
    <property type="match status" value="1"/>
</dbReference>
<accession>A0A3N2BET6</accession>
<protein>
    <recommendedName>
        <fullName evidence="3 7">Nuclease SbcCD subunit D</fullName>
    </recommendedName>
</protein>
<evidence type="ECO:0000256" key="3">
    <source>
        <dbReference type="ARBA" id="ARBA00013365"/>
    </source>
</evidence>
<dbReference type="InterPro" id="IPR026843">
    <property type="entry name" value="SbcD_C"/>
</dbReference>
<dbReference type="EMBL" id="RKHK01000001">
    <property type="protein sequence ID" value="ROR73757.1"/>
    <property type="molecule type" value="Genomic_DNA"/>
</dbReference>
<reference evidence="10 11" key="1">
    <citation type="submission" date="2018-11" db="EMBL/GenBank/DDBJ databases">
        <title>Sequencing the genomes of 1000 actinobacteria strains.</title>
        <authorList>
            <person name="Klenk H.-P."/>
        </authorList>
    </citation>
    <scope>NUCLEOTIDE SEQUENCE [LARGE SCALE GENOMIC DNA]</scope>
    <source>
        <strain evidence="10 11">DSM 11294</strain>
    </source>
</reference>
<evidence type="ECO:0000256" key="6">
    <source>
        <dbReference type="ARBA" id="ARBA00022839"/>
    </source>
</evidence>
<feature type="domain" description="Nuclease SbcCD subunit D C-terminal" evidence="9">
    <location>
        <begin position="283"/>
        <end position="369"/>
    </location>
</feature>
<keyword evidence="7" id="KW-0233">DNA recombination</keyword>
<dbReference type="OrthoDB" id="9773856at2"/>
<dbReference type="Pfam" id="PF00149">
    <property type="entry name" value="Metallophos"/>
    <property type="match status" value="1"/>
</dbReference>
<dbReference type="InterPro" id="IPR004593">
    <property type="entry name" value="SbcD"/>
</dbReference>
<dbReference type="RefSeq" id="WP_123305429.1">
    <property type="nucleotide sequence ID" value="NZ_RKHK01000001.1"/>
</dbReference>
<name>A0A3N2BET6_9MICO</name>
<evidence type="ECO:0000259" key="8">
    <source>
        <dbReference type="Pfam" id="PF00149"/>
    </source>
</evidence>
<comment type="subunit">
    <text evidence="2 7">Heterodimer of SbcC and SbcD.</text>
</comment>
<dbReference type="AlphaFoldDB" id="A0A3N2BET6"/>
<evidence type="ECO:0000313" key="11">
    <source>
        <dbReference type="Proteomes" id="UP000280668"/>
    </source>
</evidence>
<keyword evidence="5 7" id="KW-0378">Hydrolase</keyword>
<evidence type="ECO:0000256" key="7">
    <source>
        <dbReference type="RuleBase" id="RU363069"/>
    </source>
</evidence>
<comment type="caution">
    <text evidence="10">The sequence shown here is derived from an EMBL/GenBank/DDBJ whole genome shotgun (WGS) entry which is preliminary data.</text>
</comment>
<dbReference type="NCBIfam" id="TIGR00619">
    <property type="entry name" value="sbcd"/>
    <property type="match status" value="1"/>
</dbReference>
<evidence type="ECO:0000256" key="1">
    <source>
        <dbReference type="ARBA" id="ARBA00010555"/>
    </source>
</evidence>
<comment type="function">
    <text evidence="7">SbcCD cleaves DNA hairpin structures. These structures can inhibit DNA replication and are intermediates in certain DNA recombination reactions. The complex acts as a 3'-&gt;5' double strand exonuclease that can open hairpins. It also has a 5' single-strand endonuclease activity.</text>
</comment>
<sequence length="395" mass="42701">MRILHTSDWHLGRTLHGASLATGHETFLDHLLEVVREESVDAVLVAGDVYDRAIPPVESVELLSDALARLTALTRVVVTPGNHDSATRLGFGAHLYRDRVALRARVADIGEPVELPDAQGDLGAYVYALPYLDPDMCRGELTDEDNVMPARSHEAVTAAAMRRVRADLSARRAPTSKRRPAVAMAHAFVTGGAASDSERDIRVGGVDSVPSGVFAGAGLDYAALGHLHGPQQLGRHADEPLMRYSGSPLAFSFSERHHVKSSALIELGSGGVERVELIETPVLRPLSELRGTLAELLSAEHDDRTDDWIKAIVTDPVRPEGLYSTLKKRFPHLLVGPLHEPEGVEISRAAVEIARQASPDEVAGEFLAAVGGRPAAEEELAVVREVYEQLRQRSA</sequence>
<evidence type="ECO:0000256" key="2">
    <source>
        <dbReference type="ARBA" id="ARBA00011322"/>
    </source>
</evidence>
<dbReference type="GO" id="GO:0006310">
    <property type="term" value="P:DNA recombination"/>
    <property type="evidence" value="ECO:0007669"/>
    <property type="project" value="UniProtKB-KW"/>
</dbReference>
<evidence type="ECO:0000256" key="4">
    <source>
        <dbReference type="ARBA" id="ARBA00022722"/>
    </source>
</evidence>
<evidence type="ECO:0000259" key="9">
    <source>
        <dbReference type="Pfam" id="PF12320"/>
    </source>
</evidence>